<feature type="region of interest" description="Disordered" evidence="1">
    <location>
        <begin position="50"/>
        <end position="142"/>
    </location>
</feature>
<comment type="caution">
    <text evidence="4">The sequence shown here is derived from an EMBL/GenBank/DDBJ whole genome shotgun (WGS) entry which is preliminary data.</text>
</comment>
<feature type="signal peptide" evidence="2">
    <location>
        <begin position="1"/>
        <end position="25"/>
    </location>
</feature>
<dbReference type="Pfam" id="PF00188">
    <property type="entry name" value="CAP"/>
    <property type="match status" value="1"/>
</dbReference>
<dbReference type="OrthoDB" id="9783944at2"/>
<dbReference type="Proteomes" id="UP000031938">
    <property type="component" value="Unassembled WGS sequence"/>
</dbReference>
<dbReference type="InterPro" id="IPR035940">
    <property type="entry name" value="CAP_sf"/>
</dbReference>
<feature type="compositionally biased region" description="Polar residues" evidence="1">
    <location>
        <begin position="50"/>
        <end position="63"/>
    </location>
</feature>
<evidence type="ECO:0000256" key="2">
    <source>
        <dbReference type="SAM" id="SignalP"/>
    </source>
</evidence>
<dbReference type="InterPro" id="IPR014044">
    <property type="entry name" value="CAP_dom"/>
</dbReference>
<dbReference type="PANTHER" id="PTHR31157">
    <property type="entry name" value="SCP DOMAIN-CONTAINING PROTEIN"/>
    <property type="match status" value="1"/>
</dbReference>
<evidence type="ECO:0000259" key="3">
    <source>
        <dbReference type="Pfam" id="PF00188"/>
    </source>
</evidence>
<accession>A0A0C2VM30</accession>
<dbReference type="NCBIfam" id="TIGR02909">
    <property type="entry name" value="spore_YkwD"/>
    <property type="match status" value="1"/>
</dbReference>
<keyword evidence="5" id="KW-1185">Reference proteome</keyword>
<reference evidence="4 5" key="1">
    <citation type="submission" date="2015-01" db="EMBL/GenBank/DDBJ databases">
        <title>Genome sequencing of Jeotgalibacillus soli.</title>
        <authorList>
            <person name="Goh K.M."/>
            <person name="Chan K.-G."/>
            <person name="Yaakop A.S."/>
            <person name="Ee R."/>
            <person name="Gan H.M."/>
            <person name="Chan C.S."/>
        </authorList>
    </citation>
    <scope>NUCLEOTIDE SEQUENCE [LARGE SCALE GENOMIC DNA]</scope>
    <source>
        <strain evidence="4 5">P9</strain>
    </source>
</reference>
<dbReference type="PATRIC" id="fig|889306.3.peg.2605"/>
<keyword evidence="2" id="KW-0732">Signal</keyword>
<dbReference type="RefSeq" id="WP_041089314.1">
    <property type="nucleotide sequence ID" value="NZ_JXRP01000018.1"/>
</dbReference>
<evidence type="ECO:0000313" key="5">
    <source>
        <dbReference type="Proteomes" id="UP000031938"/>
    </source>
</evidence>
<feature type="chain" id="PRO_5002169514" description="SCP domain-containing protein" evidence="2">
    <location>
        <begin position="26"/>
        <end position="267"/>
    </location>
</feature>
<dbReference type="InterPro" id="IPR014258">
    <property type="entry name" value="CAP_domain_YkwD-like"/>
</dbReference>
<feature type="domain" description="SCP" evidence="3">
    <location>
        <begin position="151"/>
        <end position="264"/>
    </location>
</feature>
<organism evidence="4 5">
    <name type="scientific">Jeotgalibacillus soli</name>
    <dbReference type="NCBI Taxonomy" id="889306"/>
    <lineage>
        <taxon>Bacteria</taxon>
        <taxon>Bacillati</taxon>
        <taxon>Bacillota</taxon>
        <taxon>Bacilli</taxon>
        <taxon>Bacillales</taxon>
        <taxon>Caryophanaceae</taxon>
        <taxon>Jeotgalibacillus</taxon>
    </lineage>
</organism>
<dbReference type="STRING" id="889306.KP78_25920"/>
<dbReference type="SUPFAM" id="SSF55797">
    <property type="entry name" value="PR-1-like"/>
    <property type="match status" value="1"/>
</dbReference>
<name>A0A0C2VM30_9BACL</name>
<dbReference type="AlphaFoldDB" id="A0A0C2VM30"/>
<dbReference type="CDD" id="cd05379">
    <property type="entry name" value="CAP_bacterial"/>
    <property type="match status" value="1"/>
</dbReference>
<evidence type="ECO:0000256" key="1">
    <source>
        <dbReference type="SAM" id="MobiDB-lite"/>
    </source>
</evidence>
<protein>
    <recommendedName>
        <fullName evidence="3">SCP domain-containing protein</fullName>
    </recommendedName>
</protein>
<evidence type="ECO:0000313" key="4">
    <source>
        <dbReference type="EMBL" id="KIL45048.1"/>
    </source>
</evidence>
<feature type="compositionally biased region" description="Low complexity" evidence="1">
    <location>
        <begin position="67"/>
        <end position="111"/>
    </location>
</feature>
<dbReference type="PANTHER" id="PTHR31157:SF1">
    <property type="entry name" value="SCP DOMAIN-CONTAINING PROTEIN"/>
    <property type="match status" value="1"/>
</dbReference>
<dbReference type="Gene3D" id="3.40.33.10">
    <property type="entry name" value="CAP"/>
    <property type="match status" value="1"/>
</dbReference>
<gene>
    <name evidence="4" type="ORF">KP78_25920</name>
</gene>
<sequence length="267" mass="28731">MNVKSFVISGALAASLLLAPTATQASSGAVNVNQDLNSFKIEQAVKSAAQQQRLPKDCNTNWGMKTPAPQANQAVKQPAAPAKQQPATKQSTATKAAQPVQAVKQPASQAQEKQAGNQQSTQKSAPAAENQKPANQSAHNKAVSAFEQKVVDLTNAERAKQGLKPLTLDVSLSKVAKDKSLDMKQKNYFSHTSPTYGSPFDMMKSYGISYKTAGENIAMGQRSPEEVVKAWMNSEGHRKNIMSSSFTHIGVGHVEQGNYWTQMFIGK</sequence>
<feature type="compositionally biased region" description="Polar residues" evidence="1">
    <location>
        <begin position="112"/>
        <end position="124"/>
    </location>
</feature>
<proteinExistence type="predicted"/>
<dbReference type="EMBL" id="JXRP01000018">
    <property type="protein sequence ID" value="KIL45048.1"/>
    <property type="molecule type" value="Genomic_DNA"/>
</dbReference>